<reference evidence="1 2" key="1">
    <citation type="submission" date="2015-04" db="EMBL/GenBank/DDBJ databases">
        <authorList>
            <person name="Syromyatnikov M.Y."/>
            <person name="Popov V.N."/>
        </authorList>
    </citation>
    <scope>NUCLEOTIDE SEQUENCE [LARGE SCALE GENOMIC DNA]</scope>
</reference>
<proteinExistence type="predicted"/>
<name>A0A1J1I325_9DIPT</name>
<sequence length="78" mass="8748">MKENCSRQKRYGCVNATGCFNLLWTFASHNVNYSNSTTLNVKFDGHLDHDSVQYLLTLAIFECNSNDTCNVAHGTPTD</sequence>
<dbReference type="Proteomes" id="UP000183832">
    <property type="component" value="Unassembled WGS sequence"/>
</dbReference>
<dbReference type="EMBL" id="CVRI01000039">
    <property type="protein sequence ID" value="CRK94595.1"/>
    <property type="molecule type" value="Genomic_DNA"/>
</dbReference>
<evidence type="ECO:0000313" key="2">
    <source>
        <dbReference type="Proteomes" id="UP000183832"/>
    </source>
</evidence>
<organism evidence="1 2">
    <name type="scientific">Clunio marinus</name>
    <dbReference type="NCBI Taxonomy" id="568069"/>
    <lineage>
        <taxon>Eukaryota</taxon>
        <taxon>Metazoa</taxon>
        <taxon>Ecdysozoa</taxon>
        <taxon>Arthropoda</taxon>
        <taxon>Hexapoda</taxon>
        <taxon>Insecta</taxon>
        <taxon>Pterygota</taxon>
        <taxon>Neoptera</taxon>
        <taxon>Endopterygota</taxon>
        <taxon>Diptera</taxon>
        <taxon>Nematocera</taxon>
        <taxon>Chironomoidea</taxon>
        <taxon>Chironomidae</taxon>
        <taxon>Clunio</taxon>
    </lineage>
</organism>
<gene>
    <name evidence="1" type="ORF">CLUMA_CG008095</name>
</gene>
<accession>A0A1J1I325</accession>
<protein>
    <submittedName>
        <fullName evidence="1">CLUMA_CG008095, isoform A</fullName>
    </submittedName>
</protein>
<dbReference type="AlphaFoldDB" id="A0A1J1I325"/>
<evidence type="ECO:0000313" key="1">
    <source>
        <dbReference type="EMBL" id="CRK94595.1"/>
    </source>
</evidence>
<keyword evidence="2" id="KW-1185">Reference proteome</keyword>